<evidence type="ECO:0000313" key="4">
    <source>
        <dbReference type="EMBL" id="SNZ17327.1"/>
    </source>
</evidence>
<evidence type="ECO:0008006" key="6">
    <source>
        <dbReference type="Google" id="ProtNLM"/>
    </source>
</evidence>
<feature type="compositionally biased region" description="Basic and acidic residues" evidence="1">
    <location>
        <begin position="1"/>
        <end position="20"/>
    </location>
</feature>
<dbReference type="InterPro" id="IPR038767">
    <property type="entry name" value="PF0610-like"/>
</dbReference>
<dbReference type="PANTHER" id="PTHR40663:SF2">
    <property type="entry name" value="TRANSCRIPTIONAL REGULATOR"/>
    <property type="match status" value="1"/>
</dbReference>
<feature type="domain" description="PF0610-like rubredoxin-like zinc beta-ribbon C-terminal" evidence="3">
    <location>
        <begin position="59"/>
        <end position="96"/>
    </location>
</feature>
<feature type="region of interest" description="Disordered" evidence="1">
    <location>
        <begin position="1"/>
        <end position="23"/>
    </location>
</feature>
<dbReference type="InterPro" id="IPR036390">
    <property type="entry name" value="WH_DNA-bd_sf"/>
</dbReference>
<sequence>MREAEETTRRRIADQLREDAATPSALAAQVDVTAHAALDHVQHLARSLDPTDEQLLVAPPTCRECGFDGYDDPANLPSRCPECKHEGIDEPEFTIE</sequence>
<dbReference type="Pfam" id="PF23470">
    <property type="entry name" value="Zn_ribbon_PF0610"/>
    <property type="match status" value="1"/>
</dbReference>
<reference evidence="4 5" key="1">
    <citation type="submission" date="2017-09" db="EMBL/GenBank/DDBJ databases">
        <authorList>
            <person name="Ehlers B."/>
            <person name="Leendertz F.H."/>
        </authorList>
    </citation>
    <scope>NUCLEOTIDE SEQUENCE [LARGE SCALE GENOMIC DNA]</scope>
    <source>
        <strain evidence="4 5">DSM 27208</strain>
    </source>
</reference>
<name>A0A285P7U1_NATPI</name>
<evidence type="ECO:0000313" key="5">
    <source>
        <dbReference type="Proteomes" id="UP000219453"/>
    </source>
</evidence>
<proteinExistence type="predicted"/>
<evidence type="ECO:0000256" key="1">
    <source>
        <dbReference type="SAM" id="MobiDB-lite"/>
    </source>
</evidence>
<dbReference type="Proteomes" id="UP000219453">
    <property type="component" value="Unassembled WGS sequence"/>
</dbReference>
<dbReference type="InterPro" id="IPR057022">
    <property type="entry name" value="PF0610-like_Zn_ribbon_C"/>
</dbReference>
<organism evidence="4 5">
    <name type="scientific">Natronoarchaeum philippinense</name>
    <dbReference type="NCBI Taxonomy" id="558529"/>
    <lineage>
        <taxon>Archaea</taxon>
        <taxon>Methanobacteriati</taxon>
        <taxon>Methanobacteriota</taxon>
        <taxon>Stenosarchaea group</taxon>
        <taxon>Halobacteria</taxon>
        <taxon>Halobacteriales</taxon>
        <taxon>Natronoarchaeaceae</taxon>
    </lineage>
</organism>
<feature type="domain" description="PF0610-like winged HTH N-terminal" evidence="2">
    <location>
        <begin position="7"/>
        <end position="56"/>
    </location>
</feature>
<dbReference type="EMBL" id="OBEJ01000005">
    <property type="protein sequence ID" value="SNZ17327.1"/>
    <property type="molecule type" value="Genomic_DNA"/>
</dbReference>
<keyword evidence="5" id="KW-1185">Reference proteome</keyword>
<dbReference type="OrthoDB" id="30924at2157"/>
<dbReference type="PANTHER" id="PTHR40663">
    <property type="match status" value="1"/>
</dbReference>
<evidence type="ECO:0000259" key="2">
    <source>
        <dbReference type="Pfam" id="PF21476"/>
    </source>
</evidence>
<dbReference type="RefSeq" id="WP_097009878.1">
    <property type="nucleotide sequence ID" value="NZ_OBEJ01000005.1"/>
</dbReference>
<dbReference type="Pfam" id="PF21476">
    <property type="entry name" value="PF0610-like_N"/>
    <property type="match status" value="1"/>
</dbReference>
<evidence type="ECO:0000259" key="3">
    <source>
        <dbReference type="Pfam" id="PF23470"/>
    </source>
</evidence>
<protein>
    <recommendedName>
        <fullName evidence="6">HTH arsR-type domain-containing protein</fullName>
    </recommendedName>
</protein>
<gene>
    <name evidence="4" type="ORF">SAMN06269185_2985</name>
</gene>
<dbReference type="SUPFAM" id="SSF46785">
    <property type="entry name" value="Winged helix' DNA-binding domain"/>
    <property type="match status" value="1"/>
</dbReference>
<dbReference type="InterPro" id="IPR049159">
    <property type="entry name" value="PF0610-like_wHTH_N"/>
</dbReference>
<accession>A0A285P7U1</accession>
<dbReference type="AlphaFoldDB" id="A0A285P7U1"/>